<keyword evidence="1" id="KW-0812">Transmembrane</keyword>
<evidence type="ECO:0000313" key="3">
    <source>
        <dbReference type="EMBL" id="HGN90240.1"/>
    </source>
</evidence>
<proteinExistence type="predicted"/>
<sequence length="87" mass="9742">MKLKNVIEKIGLALCFAGLALLFQPFTDRLLLYGFIIIGIGGFMYVYTTYIPDEADGKTMVKWFVTLVGTVVFFVVLSIYLVPILVV</sequence>
<feature type="transmembrane region" description="Helical" evidence="1">
    <location>
        <begin position="30"/>
        <end position="51"/>
    </location>
</feature>
<protein>
    <submittedName>
        <fullName evidence="3">Uncharacterized protein</fullName>
    </submittedName>
</protein>
<dbReference type="EMBL" id="DTAD01000034">
    <property type="protein sequence ID" value="HGN90240.1"/>
    <property type="molecule type" value="Genomic_DNA"/>
</dbReference>
<keyword evidence="1" id="KW-1133">Transmembrane helix</keyword>
<evidence type="ECO:0000256" key="1">
    <source>
        <dbReference type="SAM" id="Phobius"/>
    </source>
</evidence>
<dbReference type="AlphaFoldDB" id="A0A7C4E133"/>
<gene>
    <name evidence="4" type="ORF">ENM30_02025</name>
    <name evidence="3" type="ORF">ENT82_03805</name>
    <name evidence="2" type="ORF">ENU43_00095</name>
</gene>
<dbReference type="EMBL" id="DRXG01000039">
    <property type="protein sequence ID" value="HHN52070.1"/>
    <property type="molecule type" value="Genomic_DNA"/>
</dbReference>
<evidence type="ECO:0000313" key="2">
    <source>
        <dbReference type="EMBL" id="HGL40062.1"/>
    </source>
</evidence>
<evidence type="ECO:0000313" key="4">
    <source>
        <dbReference type="EMBL" id="HHN52070.1"/>
    </source>
</evidence>
<feature type="transmembrane region" description="Helical" evidence="1">
    <location>
        <begin position="6"/>
        <end position="23"/>
    </location>
</feature>
<accession>A0A7C4E133</accession>
<name>A0A7C4E133_CALS0</name>
<keyword evidence="1" id="KW-0472">Membrane</keyword>
<organism evidence="3">
    <name type="scientific">Caldiarchaeum subterraneum</name>
    <dbReference type="NCBI Taxonomy" id="311458"/>
    <lineage>
        <taxon>Archaea</taxon>
        <taxon>Nitrososphaerota</taxon>
        <taxon>Candidatus Caldarchaeales</taxon>
        <taxon>Candidatus Caldarchaeaceae</taxon>
        <taxon>Candidatus Caldarchaeum</taxon>
    </lineage>
</organism>
<feature type="transmembrane region" description="Helical" evidence="1">
    <location>
        <begin position="63"/>
        <end position="86"/>
    </location>
</feature>
<comment type="caution">
    <text evidence="3">The sequence shown here is derived from an EMBL/GenBank/DDBJ whole genome shotgun (WGS) entry which is preliminary data.</text>
</comment>
<reference evidence="3" key="1">
    <citation type="journal article" date="2020" name="mSystems">
        <title>Genome- and Community-Level Interaction Insights into Carbon Utilization and Element Cycling Functions of Hydrothermarchaeota in Hydrothermal Sediment.</title>
        <authorList>
            <person name="Zhou Z."/>
            <person name="Liu Y."/>
            <person name="Xu W."/>
            <person name="Pan J."/>
            <person name="Luo Z.H."/>
            <person name="Li M."/>
        </authorList>
    </citation>
    <scope>NUCLEOTIDE SEQUENCE [LARGE SCALE GENOMIC DNA]</scope>
    <source>
        <strain evidence="4">SpSt-1073</strain>
        <strain evidence="3">SpSt-613</strain>
        <strain evidence="2">SpSt-669</strain>
    </source>
</reference>
<dbReference type="EMBL" id="DTCM01000003">
    <property type="protein sequence ID" value="HGL40062.1"/>
    <property type="molecule type" value="Genomic_DNA"/>
</dbReference>